<feature type="transmembrane region" description="Helical" evidence="2">
    <location>
        <begin position="69"/>
        <end position="89"/>
    </location>
</feature>
<keyword evidence="4" id="KW-1185">Reference proteome</keyword>
<feature type="compositionally biased region" description="Low complexity" evidence="1">
    <location>
        <begin position="254"/>
        <end position="265"/>
    </location>
</feature>
<feature type="compositionally biased region" description="Basic and acidic residues" evidence="1">
    <location>
        <begin position="266"/>
        <end position="275"/>
    </location>
</feature>
<protein>
    <submittedName>
        <fullName evidence="3">Uncharacterized protein</fullName>
    </submittedName>
</protein>
<reference evidence="3 4" key="1">
    <citation type="submission" date="2016-07" db="EMBL/GenBank/DDBJ databases">
        <title>Draft genome of the white-rot fungus Obba rivulosa 3A-2.</title>
        <authorList>
            <consortium name="DOE Joint Genome Institute"/>
            <person name="Miettinen O."/>
            <person name="Riley R."/>
            <person name="Acob R."/>
            <person name="Barry K."/>
            <person name="Cullen D."/>
            <person name="De Vries R."/>
            <person name="Hainaut M."/>
            <person name="Hatakka A."/>
            <person name="Henrissat B."/>
            <person name="Hilden K."/>
            <person name="Kuo R."/>
            <person name="Labutti K."/>
            <person name="Lipzen A."/>
            <person name="Makela M.R."/>
            <person name="Sandor L."/>
            <person name="Spatafora J.W."/>
            <person name="Grigoriev I.V."/>
            <person name="Hibbett D.S."/>
        </authorList>
    </citation>
    <scope>NUCLEOTIDE SEQUENCE [LARGE SCALE GENOMIC DNA]</scope>
    <source>
        <strain evidence="3 4">3A-2</strain>
    </source>
</reference>
<feature type="transmembrane region" description="Helical" evidence="2">
    <location>
        <begin position="37"/>
        <end position="57"/>
    </location>
</feature>
<evidence type="ECO:0000256" key="1">
    <source>
        <dbReference type="SAM" id="MobiDB-lite"/>
    </source>
</evidence>
<keyword evidence="2" id="KW-1133">Transmembrane helix</keyword>
<feature type="compositionally biased region" description="Polar residues" evidence="1">
    <location>
        <begin position="397"/>
        <end position="407"/>
    </location>
</feature>
<dbReference type="AlphaFoldDB" id="A0A8E2DPG9"/>
<keyword evidence="2" id="KW-0472">Membrane</keyword>
<dbReference type="Proteomes" id="UP000250043">
    <property type="component" value="Unassembled WGS sequence"/>
</dbReference>
<feature type="transmembrane region" description="Helical" evidence="2">
    <location>
        <begin position="109"/>
        <end position="129"/>
    </location>
</feature>
<feature type="region of interest" description="Disordered" evidence="1">
    <location>
        <begin position="342"/>
        <end position="437"/>
    </location>
</feature>
<feature type="transmembrane region" description="Helical" evidence="2">
    <location>
        <begin position="502"/>
        <end position="526"/>
    </location>
</feature>
<dbReference type="SUPFAM" id="SSF81321">
    <property type="entry name" value="Family A G protein-coupled receptor-like"/>
    <property type="match status" value="1"/>
</dbReference>
<feature type="transmembrane region" description="Helical" evidence="2">
    <location>
        <begin position="538"/>
        <end position="558"/>
    </location>
</feature>
<sequence length="562" mass="61946">MFLPFPFSSAVQTGHIAAVPDGEAVLPLGMLPSGLKIAWTTLSVTGLLSSWLSFSAFSEAVGGRWLPILYCVVNTALQGIFCLGLIWHMDTYRMPGAFCVSQAYILDGSWCALTGLNACMAMATTAIIARPCCYRSVTVIQIQQSLRWRLASLPLVLIFPAVGLIVFVAVSDRLHAIKPFDSISCDVAHPLWVRLFSYAGLPLILAVPSFLFTCVSGMRLYQSRLRSRRDPYSSPPDNLTPLPVRRQSKRPKRSSATLETTASSTLDHHSHHPDAETPIPRAGFPPGPTFVPPPVPALKLSAPSISTHAITSLPNSASAAYPIFSLGRSPSLLVDRRQYHLPFSWTPPRPRSSSESRRSAQDRPSQSPSPMTFAPPSDPPSLSNTPVPLPVFPNTAMYKTSTGSLRRQITRESDKLEFEQGHETIDEEADVEETPRSSLRFVRNSEELSITKSELQFTHEQQEHEFEEFDLVYASNSPIDHSAYPPLHQSPPAHNSSKVWRILFFQLLSSVTQILASLSSLIDIIMHRDTPTPFGTQHVALLLAAWAPCIAFGVHPWGQRPT</sequence>
<evidence type="ECO:0000313" key="3">
    <source>
        <dbReference type="EMBL" id="OCH93346.1"/>
    </source>
</evidence>
<dbReference type="OrthoDB" id="3256745at2759"/>
<feature type="transmembrane region" description="Helical" evidence="2">
    <location>
        <begin position="150"/>
        <end position="170"/>
    </location>
</feature>
<keyword evidence="2" id="KW-0812">Transmembrane</keyword>
<proteinExistence type="predicted"/>
<dbReference type="EMBL" id="KV722356">
    <property type="protein sequence ID" value="OCH93346.1"/>
    <property type="molecule type" value="Genomic_DNA"/>
</dbReference>
<accession>A0A8E2DPG9</accession>
<gene>
    <name evidence="3" type="ORF">OBBRIDRAFT_790374</name>
</gene>
<evidence type="ECO:0000313" key="4">
    <source>
        <dbReference type="Proteomes" id="UP000250043"/>
    </source>
</evidence>
<feature type="compositionally biased region" description="Basic and acidic residues" evidence="1">
    <location>
        <begin position="352"/>
        <end position="361"/>
    </location>
</feature>
<feature type="region of interest" description="Disordered" evidence="1">
    <location>
        <begin position="226"/>
        <end position="290"/>
    </location>
</feature>
<evidence type="ECO:0000256" key="2">
    <source>
        <dbReference type="SAM" id="Phobius"/>
    </source>
</evidence>
<name>A0A8E2DPG9_9APHY</name>
<feature type="transmembrane region" description="Helical" evidence="2">
    <location>
        <begin position="199"/>
        <end position="221"/>
    </location>
</feature>
<organism evidence="3 4">
    <name type="scientific">Obba rivulosa</name>
    <dbReference type="NCBI Taxonomy" id="1052685"/>
    <lineage>
        <taxon>Eukaryota</taxon>
        <taxon>Fungi</taxon>
        <taxon>Dikarya</taxon>
        <taxon>Basidiomycota</taxon>
        <taxon>Agaricomycotina</taxon>
        <taxon>Agaricomycetes</taxon>
        <taxon>Polyporales</taxon>
        <taxon>Gelatoporiaceae</taxon>
        <taxon>Obba</taxon>
    </lineage>
</organism>
<feature type="compositionally biased region" description="Basic and acidic residues" evidence="1">
    <location>
        <begin position="409"/>
        <end position="424"/>
    </location>
</feature>